<name>A0A5E4BFR0_MARMO</name>
<dbReference type="EMBL" id="CABDUW010000414">
    <property type="protein sequence ID" value="VTJ68136.1"/>
    <property type="molecule type" value="Genomic_DNA"/>
</dbReference>
<evidence type="ECO:0000313" key="2">
    <source>
        <dbReference type="EMBL" id="VTJ68136.1"/>
    </source>
</evidence>
<dbReference type="Proteomes" id="UP000335636">
    <property type="component" value="Unassembled WGS sequence"/>
</dbReference>
<comment type="caution">
    <text evidence="2">The sequence shown here is derived from an EMBL/GenBank/DDBJ whole genome shotgun (WGS) entry which is preliminary data.</text>
</comment>
<feature type="non-terminal residue" evidence="2">
    <location>
        <position position="1"/>
    </location>
</feature>
<gene>
    <name evidence="2" type="ORF">MONAX_5E001501</name>
</gene>
<feature type="compositionally biased region" description="Polar residues" evidence="1">
    <location>
        <begin position="121"/>
        <end position="132"/>
    </location>
</feature>
<evidence type="ECO:0000256" key="1">
    <source>
        <dbReference type="SAM" id="MobiDB-lite"/>
    </source>
</evidence>
<organism evidence="2 3">
    <name type="scientific">Marmota monax</name>
    <name type="common">Woodchuck</name>
    <dbReference type="NCBI Taxonomy" id="9995"/>
    <lineage>
        <taxon>Eukaryota</taxon>
        <taxon>Metazoa</taxon>
        <taxon>Chordata</taxon>
        <taxon>Craniata</taxon>
        <taxon>Vertebrata</taxon>
        <taxon>Euteleostomi</taxon>
        <taxon>Mammalia</taxon>
        <taxon>Eutheria</taxon>
        <taxon>Euarchontoglires</taxon>
        <taxon>Glires</taxon>
        <taxon>Rodentia</taxon>
        <taxon>Sciuromorpha</taxon>
        <taxon>Sciuridae</taxon>
        <taxon>Xerinae</taxon>
        <taxon>Marmotini</taxon>
        <taxon>Marmota</taxon>
    </lineage>
</organism>
<dbReference type="AlphaFoldDB" id="A0A5E4BFR0"/>
<proteinExistence type="predicted"/>
<protein>
    <submittedName>
        <fullName evidence="2">Uncharacterized protein</fullName>
    </submittedName>
</protein>
<feature type="region of interest" description="Disordered" evidence="1">
    <location>
        <begin position="110"/>
        <end position="174"/>
    </location>
</feature>
<accession>A0A5E4BFR0</accession>
<sequence length="174" mass="18699">TNYSGSVLNNPRKLLLGACSYQSIHRAQSGQVPAPGTALAQGSGARRNCFSVRVLLSTVEVNTNRAFMGSGNRTETGPVRAGQDSPIALVTRQRERNAAIRIEYQHGRDLMSSESGGGENFINTSGDRNSWSPGREGESQTPESLSLCCRARGEEPGRCPHPEQAQRLTSVVVT</sequence>
<reference evidence="2" key="1">
    <citation type="submission" date="2019-04" db="EMBL/GenBank/DDBJ databases">
        <authorList>
            <person name="Alioto T."/>
            <person name="Alioto T."/>
        </authorList>
    </citation>
    <scope>NUCLEOTIDE SEQUENCE [LARGE SCALE GENOMIC DNA]</scope>
</reference>
<keyword evidence="3" id="KW-1185">Reference proteome</keyword>
<evidence type="ECO:0000313" key="3">
    <source>
        <dbReference type="Proteomes" id="UP000335636"/>
    </source>
</evidence>
<feature type="compositionally biased region" description="Basic and acidic residues" evidence="1">
    <location>
        <begin position="151"/>
        <end position="161"/>
    </location>
</feature>